<dbReference type="Pfam" id="PF05231">
    <property type="entry name" value="MASE1"/>
    <property type="match status" value="1"/>
</dbReference>
<feature type="transmembrane region" description="Helical" evidence="8">
    <location>
        <begin position="232"/>
        <end position="251"/>
    </location>
</feature>
<feature type="transmembrane region" description="Helical" evidence="8">
    <location>
        <begin position="20"/>
        <end position="42"/>
    </location>
</feature>
<dbReference type="EC" id="2.7.13.3" evidence="3"/>
<gene>
    <name evidence="10" type="ORF">CH371_02835</name>
</gene>
<sequence length="715" mass="80797">MEIFRRFMLIEYRKAGTASAKILIVAGVYFALAKIGYSMAAYSEYASPVWPASGLALAVPLLFGKICLVGVFFGSFYYNYEIKSQAIQQIGAWPFVVEALLIAFGSTLQSYIGSSLFQRFIPKLDLTKNVVYVIRFLWISALVCIVGSTVANFGLFLLGILPLDEILKTWVIWWTGDTLGIFVYFPFFLSWLGPGFYRLKIHSWWESFGIVSLLSFIGAGLFYFFKINSISVYFPLSYLLITVIVLSSLRFGLRESSLVLILISAIAILGTINGSNPYMTLSKEVTLLLLQSFLSAISICSLLVTTVVRERLDTEKKLVRSHKELEDIVQERTKELDRSNRSLGNSEAIYKSLFENVPIAIFECDYSEVKKTLDSLPHMSKKEFFQFIVKNEDFVSRCYESVKVLDANRESIRVFQAKSKEEVIELTKEFFRSGNEMHFRKVLFSIRFGGRILESDMILRTCKGKTFDAAIRWALAPEFESTFGSVIITAMEITGKKQAERQLKTSLREKEVMLKEIHHRVKNNLQVISSLFSLQSEYENDPKIHDAFVESQNRIQTMALIHDELYQSTDLGNVEFSGYSRRLAENIQAAYKIGPEVLLEIDSKTLYLEINIAIPLGLALNELLTNCFKYAFPRDFTPIGGQPKIRVKTALESGSVILKVSDNGIGLPSELNPIETPSFGLTLVQVLTKQLKGKLDFSSSVGSGTDFLIRFDLPN</sequence>
<dbReference type="AlphaFoldDB" id="A0A2M9ZF19"/>
<comment type="caution">
    <text evidence="10">The sequence shown here is derived from an EMBL/GenBank/DDBJ whole genome shotgun (WGS) entry which is preliminary data.</text>
</comment>
<dbReference type="Gene3D" id="3.30.450.20">
    <property type="entry name" value="PAS domain"/>
    <property type="match status" value="1"/>
</dbReference>
<dbReference type="PANTHER" id="PTHR43065:SF23">
    <property type="entry name" value="SENSOR HISTIDINE KINASE PDTAS"/>
    <property type="match status" value="1"/>
</dbReference>
<feature type="transmembrane region" description="Helical" evidence="8">
    <location>
        <begin position="287"/>
        <end position="308"/>
    </location>
</feature>
<dbReference type="SMART" id="SM00387">
    <property type="entry name" value="HATPase_c"/>
    <property type="match status" value="1"/>
</dbReference>
<dbReference type="InterPro" id="IPR036890">
    <property type="entry name" value="HATPase_C_sf"/>
</dbReference>
<feature type="transmembrane region" description="Helical" evidence="8">
    <location>
        <begin position="257"/>
        <end position="275"/>
    </location>
</feature>
<keyword evidence="10" id="KW-0808">Transferase</keyword>
<dbReference type="PRINTS" id="PR00344">
    <property type="entry name" value="BCTRLSENSOR"/>
</dbReference>
<dbReference type="RefSeq" id="WP_100757592.1">
    <property type="nucleotide sequence ID" value="NZ_NPDT01000001.1"/>
</dbReference>
<comment type="subcellular location">
    <subcellularLocation>
        <location evidence="2">Cell membrane</location>
        <topology evidence="2">Multi-pass membrane protein</topology>
    </subcellularLocation>
</comment>
<evidence type="ECO:0000256" key="4">
    <source>
        <dbReference type="ARBA" id="ARBA00022475"/>
    </source>
</evidence>
<evidence type="ECO:0000256" key="7">
    <source>
        <dbReference type="ARBA" id="ARBA00023136"/>
    </source>
</evidence>
<dbReference type="EMBL" id="NPDT01000001">
    <property type="protein sequence ID" value="PJZ67031.1"/>
    <property type="molecule type" value="Genomic_DNA"/>
</dbReference>
<dbReference type="GO" id="GO:0004673">
    <property type="term" value="F:protein histidine kinase activity"/>
    <property type="evidence" value="ECO:0007669"/>
    <property type="project" value="UniProtKB-EC"/>
</dbReference>
<dbReference type="InterPro" id="IPR003594">
    <property type="entry name" value="HATPase_dom"/>
</dbReference>
<evidence type="ECO:0000259" key="9">
    <source>
        <dbReference type="PROSITE" id="PS50109"/>
    </source>
</evidence>
<keyword evidence="10" id="KW-0418">Kinase</keyword>
<evidence type="ECO:0000313" key="11">
    <source>
        <dbReference type="Proteomes" id="UP000231912"/>
    </source>
</evidence>
<feature type="domain" description="Histidine kinase" evidence="9">
    <location>
        <begin position="516"/>
        <end position="715"/>
    </location>
</feature>
<dbReference type="Pfam" id="PF07568">
    <property type="entry name" value="HisKA_2"/>
    <property type="match status" value="1"/>
</dbReference>
<feature type="transmembrane region" description="Helical" evidence="8">
    <location>
        <begin position="90"/>
        <end position="112"/>
    </location>
</feature>
<dbReference type="SUPFAM" id="SSF55874">
    <property type="entry name" value="ATPase domain of HSP90 chaperone/DNA topoisomerase II/histidine kinase"/>
    <property type="match status" value="1"/>
</dbReference>
<feature type="transmembrane region" description="Helical" evidence="8">
    <location>
        <begin position="132"/>
        <end position="158"/>
    </location>
</feature>
<feature type="transmembrane region" description="Helical" evidence="8">
    <location>
        <begin position="170"/>
        <end position="192"/>
    </location>
</feature>
<dbReference type="GO" id="GO:0005886">
    <property type="term" value="C:plasma membrane"/>
    <property type="evidence" value="ECO:0007669"/>
    <property type="project" value="UniProtKB-SubCell"/>
</dbReference>
<feature type="transmembrane region" description="Helical" evidence="8">
    <location>
        <begin position="54"/>
        <end position="78"/>
    </location>
</feature>
<dbReference type="PROSITE" id="PS50109">
    <property type="entry name" value="HIS_KIN"/>
    <property type="match status" value="1"/>
</dbReference>
<dbReference type="Gene3D" id="3.30.565.10">
    <property type="entry name" value="Histidine kinase-like ATPase, C-terminal domain"/>
    <property type="match status" value="1"/>
</dbReference>
<evidence type="ECO:0000256" key="5">
    <source>
        <dbReference type="ARBA" id="ARBA00022692"/>
    </source>
</evidence>
<dbReference type="InterPro" id="IPR004358">
    <property type="entry name" value="Sig_transdc_His_kin-like_C"/>
</dbReference>
<reference evidence="10 11" key="1">
    <citation type="submission" date="2017-07" db="EMBL/GenBank/DDBJ databases">
        <title>Leptospira spp. isolated from tropical soils.</title>
        <authorList>
            <person name="Thibeaux R."/>
            <person name="Iraola G."/>
            <person name="Ferres I."/>
            <person name="Bierque E."/>
            <person name="Girault D."/>
            <person name="Soupe-Gilbert M.-E."/>
            <person name="Picardeau M."/>
            <person name="Goarant C."/>
        </authorList>
    </citation>
    <scope>NUCLEOTIDE SEQUENCE [LARGE SCALE GENOMIC DNA]</scope>
    <source>
        <strain evidence="10 11">FH2-C-A2</strain>
    </source>
</reference>
<dbReference type="PANTHER" id="PTHR43065">
    <property type="entry name" value="SENSOR HISTIDINE KINASE"/>
    <property type="match status" value="1"/>
</dbReference>
<evidence type="ECO:0000313" key="10">
    <source>
        <dbReference type="EMBL" id="PJZ67031.1"/>
    </source>
</evidence>
<keyword evidence="6 8" id="KW-1133">Transmembrane helix</keyword>
<accession>A0A2M9ZF19</accession>
<dbReference type="InterPro" id="IPR005467">
    <property type="entry name" value="His_kinase_dom"/>
</dbReference>
<dbReference type="InterPro" id="IPR007895">
    <property type="entry name" value="MASE1"/>
</dbReference>
<name>A0A2M9ZF19_9LEPT</name>
<dbReference type="Pfam" id="PF02518">
    <property type="entry name" value="HATPase_c"/>
    <property type="match status" value="1"/>
</dbReference>
<evidence type="ECO:0000256" key="2">
    <source>
        <dbReference type="ARBA" id="ARBA00004651"/>
    </source>
</evidence>
<evidence type="ECO:0000256" key="3">
    <source>
        <dbReference type="ARBA" id="ARBA00012438"/>
    </source>
</evidence>
<feature type="transmembrane region" description="Helical" evidence="8">
    <location>
        <begin position="204"/>
        <end position="225"/>
    </location>
</feature>
<evidence type="ECO:0000256" key="6">
    <source>
        <dbReference type="ARBA" id="ARBA00022989"/>
    </source>
</evidence>
<proteinExistence type="predicted"/>
<dbReference type="Proteomes" id="UP000231912">
    <property type="component" value="Unassembled WGS sequence"/>
</dbReference>
<keyword evidence="4" id="KW-1003">Cell membrane</keyword>
<keyword evidence="7 8" id="KW-0472">Membrane</keyword>
<protein>
    <recommendedName>
        <fullName evidence="3">histidine kinase</fullName>
        <ecNumber evidence="3">2.7.13.3</ecNumber>
    </recommendedName>
</protein>
<keyword evidence="5 8" id="KW-0812">Transmembrane</keyword>
<comment type="catalytic activity">
    <reaction evidence="1">
        <text>ATP + protein L-histidine = ADP + protein N-phospho-L-histidine.</text>
        <dbReference type="EC" id="2.7.13.3"/>
    </reaction>
</comment>
<evidence type="ECO:0000256" key="8">
    <source>
        <dbReference type="SAM" id="Phobius"/>
    </source>
</evidence>
<dbReference type="InterPro" id="IPR011495">
    <property type="entry name" value="Sig_transdc_His_kin_sub2_dim/P"/>
</dbReference>
<organism evidence="10 11">
    <name type="scientific">Leptospira wolffii</name>
    <dbReference type="NCBI Taxonomy" id="409998"/>
    <lineage>
        <taxon>Bacteria</taxon>
        <taxon>Pseudomonadati</taxon>
        <taxon>Spirochaetota</taxon>
        <taxon>Spirochaetia</taxon>
        <taxon>Leptospirales</taxon>
        <taxon>Leptospiraceae</taxon>
        <taxon>Leptospira</taxon>
    </lineage>
</organism>
<evidence type="ECO:0000256" key="1">
    <source>
        <dbReference type="ARBA" id="ARBA00000085"/>
    </source>
</evidence>